<dbReference type="EMBL" id="LKCW01000061">
    <property type="protein sequence ID" value="KPM41644.1"/>
    <property type="molecule type" value="Genomic_DNA"/>
</dbReference>
<evidence type="ECO:0000256" key="1">
    <source>
        <dbReference type="SAM" id="MobiDB-lite"/>
    </source>
</evidence>
<gene>
    <name evidence="3" type="ORF">AK830_g4889</name>
</gene>
<dbReference type="PANTHER" id="PTHR24148:SF79">
    <property type="entry name" value="HETEROKARYON INCOMPATIBILITY DOMAIN-CONTAINING PROTEIN"/>
    <property type="match status" value="1"/>
</dbReference>
<dbReference type="Pfam" id="PF26639">
    <property type="entry name" value="Het-6_barrel"/>
    <property type="match status" value="1"/>
</dbReference>
<evidence type="ECO:0000259" key="2">
    <source>
        <dbReference type="Pfam" id="PF06985"/>
    </source>
</evidence>
<dbReference type="OrthoDB" id="2157530at2759"/>
<evidence type="ECO:0000313" key="3">
    <source>
        <dbReference type="EMBL" id="KPM41644.1"/>
    </source>
</evidence>
<evidence type="ECO:0000313" key="4">
    <source>
        <dbReference type="Proteomes" id="UP000050424"/>
    </source>
</evidence>
<organism evidence="3 4">
    <name type="scientific">Neonectria ditissima</name>
    <dbReference type="NCBI Taxonomy" id="78410"/>
    <lineage>
        <taxon>Eukaryota</taxon>
        <taxon>Fungi</taxon>
        <taxon>Dikarya</taxon>
        <taxon>Ascomycota</taxon>
        <taxon>Pezizomycotina</taxon>
        <taxon>Sordariomycetes</taxon>
        <taxon>Hypocreomycetidae</taxon>
        <taxon>Hypocreales</taxon>
        <taxon>Nectriaceae</taxon>
        <taxon>Neonectria</taxon>
    </lineage>
</organism>
<proteinExistence type="predicted"/>
<comment type="caution">
    <text evidence="3">The sequence shown here is derived from an EMBL/GenBank/DDBJ whole genome shotgun (WGS) entry which is preliminary data.</text>
</comment>
<dbReference type="InterPro" id="IPR052895">
    <property type="entry name" value="HetReg/Transcr_Mod"/>
</dbReference>
<dbReference type="Pfam" id="PF06985">
    <property type="entry name" value="HET"/>
    <property type="match status" value="1"/>
</dbReference>
<dbReference type="STRING" id="78410.A0A0N8H7F7"/>
<feature type="region of interest" description="Disordered" evidence="1">
    <location>
        <begin position="1"/>
        <end position="25"/>
    </location>
</feature>
<protein>
    <recommendedName>
        <fullName evidence="2">Heterokaryon incompatibility domain-containing protein</fullName>
    </recommendedName>
</protein>
<dbReference type="PANTHER" id="PTHR24148">
    <property type="entry name" value="ANKYRIN REPEAT DOMAIN-CONTAINING PROTEIN 39 HOMOLOG-RELATED"/>
    <property type="match status" value="1"/>
</dbReference>
<feature type="domain" description="Heterokaryon incompatibility" evidence="2">
    <location>
        <begin position="76"/>
        <end position="267"/>
    </location>
</feature>
<dbReference type="AlphaFoldDB" id="A0A0N8H7F7"/>
<dbReference type="Proteomes" id="UP000050424">
    <property type="component" value="Unassembled WGS sequence"/>
</dbReference>
<dbReference type="InterPro" id="IPR010730">
    <property type="entry name" value="HET"/>
</dbReference>
<accession>A0A0N8H7F7</accession>
<reference evidence="3 4" key="1">
    <citation type="submission" date="2015-09" db="EMBL/GenBank/DDBJ databases">
        <title>Draft genome of a European isolate of the apple canker pathogen Neonectria ditissima.</title>
        <authorList>
            <person name="Gomez-Cortecero A."/>
            <person name="Harrison R.J."/>
            <person name="Armitage A.D."/>
        </authorList>
    </citation>
    <scope>NUCLEOTIDE SEQUENCE [LARGE SCALE GENOMIC DNA]</scope>
    <source>
        <strain evidence="3 4">R09/05</strain>
    </source>
</reference>
<sequence length="675" mass="76482">MTQSHGSQRWLMTAGESEAARTRKRATPNAQAYAYWHKPIYRESSEIRLVRFIQPKDQAAPIQLELCHTSLNDTQYAALSYVWGDVTDTVQISIDNHSFAIGHNLHAGLKQLRDNGFRSWLWVDSICIQQADPDEKTWQVEHMGSGALVVFIWLGSGSDESDKVMDFVSRVGPRALTVGVLDQEENKSDYEEIRNDIRARISAQRAGTDGDTTGSDLALFLFDLLHEPGLRSNRKSKSTKLDNDSLDRGILNIMRRDYWHRIWIVQEVSLAEHATVLCGDKSVSLDIFDASFEAVLRCWRMRKSSDDTDEFGSQLTGRVRLSDIVYQTTVAPKRPFYSATDPRDIVFGLLGVVTDGEQLGLHIDYNLTFVEVFTAMTRALINDSDSWQFQLDSCVPRHTNPDCLPSWVPDWREMGKYGVGVYPINHSRSFDATAGLRAPSHVMGSSDDDKLGVLRRPGCQVDVVTQVMQPPRWVQESRYMASQVGNTEAWLTSIIEFVKLGPKSAPGEDYVWRTIMLNDLHRYAGTSDLHNGYFTDEEIASLVRQTMRRENIDARLLTESQKKFVDNNIRLLPGLDTLEDKLADFAYVFPDMIGRCGRERTLFKTMKGMFGLGHVTIREGDIVTLLWGLDSPIILRKRDDSVGGGFEFVGDAYVDQIMYGEFLETSPAHRVFDIY</sequence>
<keyword evidence="4" id="KW-1185">Reference proteome</keyword>
<name>A0A0N8H7F7_9HYPO</name>